<gene>
    <name evidence="2" type="ORF">CK203_113479</name>
</gene>
<dbReference type="EMBL" id="QGNW01002466">
    <property type="protein sequence ID" value="RVW19531.1"/>
    <property type="molecule type" value="Genomic_DNA"/>
</dbReference>
<evidence type="ECO:0000313" key="2">
    <source>
        <dbReference type="EMBL" id="RVW19531.1"/>
    </source>
</evidence>
<feature type="compositionally biased region" description="Basic and acidic residues" evidence="1">
    <location>
        <begin position="166"/>
        <end position="179"/>
    </location>
</feature>
<evidence type="ECO:0000313" key="3">
    <source>
        <dbReference type="Proteomes" id="UP000288805"/>
    </source>
</evidence>
<comment type="caution">
    <text evidence="2">The sequence shown here is derived from an EMBL/GenBank/DDBJ whole genome shotgun (WGS) entry which is preliminary data.</text>
</comment>
<feature type="region of interest" description="Disordered" evidence="1">
    <location>
        <begin position="38"/>
        <end position="121"/>
    </location>
</feature>
<dbReference type="AlphaFoldDB" id="A0A438C8F3"/>
<dbReference type="Proteomes" id="UP000288805">
    <property type="component" value="Unassembled WGS sequence"/>
</dbReference>
<protein>
    <submittedName>
        <fullName evidence="2">Uncharacterized protein</fullName>
    </submittedName>
</protein>
<organism evidence="2 3">
    <name type="scientific">Vitis vinifera</name>
    <name type="common">Grape</name>
    <dbReference type="NCBI Taxonomy" id="29760"/>
    <lineage>
        <taxon>Eukaryota</taxon>
        <taxon>Viridiplantae</taxon>
        <taxon>Streptophyta</taxon>
        <taxon>Embryophyta</taxon>
        <taxon>Tracheophyta</taxon>
        <taxon>Spermatophyta</taxon>
        <taxon>Magnoliopsida</taxon>
        <taxon>eudicotyledons</taxon>
        <taxon>Gunneridae</taxon>
        <taxon>Pentapetalae</taxon>
        <taxon>rosids</taxon>
        <taxon>Vitales</taxon>
        <taxon>Vitaceae</taxon>
        <taxon>Viteae</taxon>
        <taxon>Vitis</taxon>
    </lineage>
</organism>
<evidence type="ECO:0000256" key="1">
    <source>
        <dbReference type="SAM" id="MobiDB-lite"/>
    </source>
</evidence>
<feature type="region of interest" description="Disordered" evidence="1">
    <location>
        <begin position="138"/>
        <end position="198"/>
    </location>
</feature>
<accession>A0A438C8F3</accession>
<reference evidence="2 3" key="1">
    <citation type="journal article" date="2018" name="PLoS Genet.">
        <title>Population sequencing reveals clonal diversity and ancestral inbreeding in the grapevine cultivar Chardonnay.</title>
        <authorList>
            <person name="Roach M.J."/>
            <person name="Johnson D.L."/>
            <person name="Bohlmann J."/>
            <person name="van Vuuren H.J."/>
            <person name="Jones S.J."/>
            <person name="Pretorius I.S."/>
            <person name="Schmidt S.A."/>
            <person name="Borneman A.R."/>
        </authorList>
    </citation>
    <scope>NUCLEOTIDE SEQUENCE [LARGE SCALE GENOMIC DNA]</scope>
    <source>
        <strain evidence="3">cv. Chardonnay</strain>
        <tissue evidence="2">Leaf</tissue>
    </source>
</reference>
<name>A0A438C8F3_VITVI</name>
<feature type="region of interest" description="Disordered" evidence="1">
    <location>
        <begin position="1"/>
        <end position="21"/>
    </location>
</feature>
<proteinExistence type="predicted"/>
<sequence length="198" mass="21863">MWRSLQKQDRGAKQGTEHCNSRCENFARWNQGAKIHFKREAERPAAHQLRASGTHEQPSRSISAMAKTRGGFPHPHPHRCLDQQSAIGGATSPPAQDPAIPPSEGNPSQRRYPPGGHPLTLCHPPTNQEACFSATCKRTKFSGPGEPSQAPQAEPPTEDSQIPGDSSRDRHQASYDRRTTYRGQPGLQRSILPLRDLL</sequence>